<accession>A0A1D8CYZ6</accession>
<evidence type="ECO:0000313" key="2">
    <source>
        <dbReference type="Proteomes" id="UP000095185"/>
    </source>
</evidence>
<gene>
    <name evidence="1" type="ORF">BIU88_08250</name>
</gene>
<protein>
    <submittedName>
        <fullName evidence="1">Uncharacterized protein</fullName>
    </submittedName>
</protein>
<dbReference type="EMBL" id="CP017305">
    <property type="protein sequence ID" value="AOS84122.1"/>
    <property type="molecule type" value="Genomic_DNA"/>
</dbReference>
<name>A0A1D8CYZ6_CHLLM</name>
<reference evidence="1" key="1">
    <citation type="submission" date="2016-09" db="EMBL/GenBank/DDBJ databases">
        <title>Genome sequence of Chlorobaculum limnaeum.</title>
        <authorList>
            <person name="Liu Z."/>
            <person name="Tank M."/>
            <person name="Bryant D.A."/>
        </authorList>
    </citation>
    <scope>NUCLEOTIDE SEQUENCE [LARGE SCALE GENOMIC DNA]</scope>
    <source>
        <strain evidence="1">DSM 1677</strain>
    </source>
</reference>
<dbReference type="KEGG" id="clz:BIU88_08250"/>
<organism evidence="1 2">
    <name type="scientific">Chlorobaculum limnaeum</name>
    <dbReference type="NCBI Taxonomy" id="274537"/>
    <lineage>
        <taxon>Bacteria</taxon>
        <taxon>Pseudomonadati</taxon>
        <taxon>Chlorobiota</taxon>
        <taxon>Chlorobiia</taxon>
        <taxon>Chlorobiales</taxon>
        <taxon>Chlorobiaceae</taxon>
        <taxon>Chlorobaculum</taxon>
    </lineage>
</organism>
<keyword evidence="2" id="KW-1185">Reference proteome</keyword>
<proteinExistence type="predicted"/>
<dbReference type="Proteomes" id="UP000095185">
    <property type="component" value="Chromosome"/>
</dbReference>
<evidence type="ECO:0000313" key="1">
    <source>
        <dbReference type="EMBL" id="AOS84122.1"/>
    </source>
</evidence>
<sequence>MRISIPGVMEVYSVAIIAISKHGVSCYMKQYNPVVIDFILKICKTESGSHIIVRKLIIKRVDSIPGIGDIFVNTIHTGQISITCTVRRINAKERHIAII</sequence>
<dbReference type="AlphaFoldDB" id="A0A1D8CYZ6"/>